<protein>
    <submittedName>
        <fullName evidence="1">Uncharacterized protein</fullName>
    </submittedName>
</protein>
<name>A0ACD5XSG9_AVESA</name>
<reference evidence="1" key="1">
    <citation type="submission" date="2021-05" db="EMBL/GenBank/DDBJ databases">
        <authorList>
            <person name="Scholz U."/>
            <person name="Mascher M."/>
            <person name="Fiebig A."/>
        </authorList>
    </citation>
    <scope>NUCLEOTIDE SEQUENCE [LARGE SCALE GENOMIC DNA]</scope>
</reference>
<sequence length="397" mass="44327">MVFLEGTGCGALLRELQQIWTEVGEGEGEKSKVLSEIERECLEVYRRKVDDANRTRVQLHQSVATKEAEVALLMATLGEHKLYLKKDKSYVSLREQLAAVAPVLDNLKCKKEERIKQYYDIQSQIEKILSELSEPRDQGDNAISPAADEHDLSTRKISSLQAQLSALKKDKSDRLQRVLEYVNEVHSLCGVLGIDFGKTVNRVHPSLYQNGVEQSRNISNSTLEGLASTIANLKAERKSRVNKMRDTMESLCQLWKIMDSSEEEKRQFSRVISILITPEEGITSSGDHKKLESILLAEKEAMFGSKPSPKRTSSMTKKTNGYRSNGSSNGLMTPTPRRSSLGSATPELSTPKSYSSRYNRYFGDSRRLSVSQLNFGDDSLSTFTSISGSEPESPSMG</sequence>
<accession>A0ACD5XSG9</accession>
<proteinExistence type="predicted"/>
<keyword evidence="2" id="KW-1185">Reference proteome</keyword>
<evidence type="ECO:0000313" key="1">
    <source>
        <dbReference type="EnsemblPlants" id="AVESA.00010b.r2.5AG0847630.1.CDS"/>
    </source>
</evidence>
<dbReference type="EnsemblPlants" id="AVESA.00010b.r2.5AG0847630.1">
    <property type="protein sequence ID" value="AVESA.00010b.r2.5AG0847630.1.CDS"/>
    <property type="gene ID" value="AVESA.00010b.r2.5AG0847630"/>
</dbReference>
<dbReference type="Proteomes" id="UP001732700">
    <property type="component" value="Chromosome 5A"/>
</dbReference>
<reference evidence="1" key="2">
    <citation type="submission" date="2025-09" db="UniProtKB">
        <authorList>
            <consortium name="EnsemblPlants"/>
        </authorList>
    </citation>
    <scope>IDENTIFICATION</scope>
</reference>
<organism evidence="1 2">
    <name type="scientific">Avena sativa</name>
    <name type="common">Oat</name>
    <dbReference type="NCBI Taxonomy" id="4498"/>
    <lineage>
        <taxon>Eukaryota</taxon>
        <taxon>Viridiplantae</taxon>
        <taxon>Streptophyta</taxon>
        <taxon>Embryophyta</taxon>
        <taxon>Tracheophyta</taxon>
        <taxon>Spermatophyta</taxon>
        <taxon>Magnoliopsida</taxon>
        <taxon>Liliopsida</taxon>
        <taxon>Poales</taxon>
        <taxon>Poaceae</taxon>
        <taxon>BOP clade</taxon>
        <taxon>Pooideae</taxon>
        <taxon>Poodae</taxon>
        <taxon>Poeae</taxon>
        <taxon>Poeae Chloroplast Group 1 (Aveneae type)</taxon>
        <taxon>Aveninae</taxon>
        <taxon>Avena</taxon>
    </lineage>
</organism>
<evidence type="ECO:0000313" key="2">
    <source>
        <dbReference type="Proteomes" id="UP001732700"/>
    </source>
</evidence>